<reference evidence="2 3" key="1">
    <citation type="submission" date="2015-12" db="EMBL/GenBank/DDBJ databases">
        <title>Draft genome sequence of Mesorhizobium sp. UFLA 01-765, a multitolerant efficient symbiont and plant-growth promoting strain isolated from Zn-mining soil using Leucaena leucocephala as a trap plant.</title>
        <authorList>
            <person name="Rangel W.M."/>
            <person name="Thijs S."/>
            <person name="Longatti S.M."/>
            <person name="Moreira F.M."/>
            <person name="Weyens N."/>
            <person name="Vangronsveld J."/>
            <person name="Van Hamme J.D."/>
            <person name="Bottos E.M."/>
            <person name="Rineau F."/>
        </authorList>
    </citation>
    <scope>NUCLEOTIDE SEQUENCE [LARGE SCALE GENOMIC DNA]</scope>
    <source>
        <strain evidence="2 3">UFLA 01-765</strain>
    </source>
</reference>
<evidence type="ECO:0000256" key="1">
    <source>
        <dbReference type="SAM" id="MobiDB-lite"/>
    </source>
</evidence>
<sequence>MLEKIVWWMRRLREEDLDALLDFGWDIEGVPELADVPRSYSRQKRRRATLAPRRPGEERLTSRRYSNPYANVPGILPPPGGGKALAIAAE</sequence>
<evidence type="ECO:0000313" key="2">
    <source>
        <dbReference type="EMBL" id="KUM23643.1"/>
    </source>
</evidence>
<evidence type="ECO:0000313" key="3">
    <source>
        <dbReference type="Proteomes" id="UP000053176"/>
    </source>
</evidence>
<dbReference type="Proteomes" id="UP000053176">
    <property type="component" value="Unassembled WGS sequence"/>
</dbReference>
<dbReference type="EMBL" id="LPWA01000158">
    <property type="protein sequence ID" value="KUM23643.1"/>
    <property type="molecule type" value="Genomic_DNA"/>
</dbReference>
<organism evidence="2 3">
    <name type="scientific">Rhizobium loti</name>
    <name type="common">Mesorhizobium loti</name>
    <dbReference type="NCBI Taxonomy" id="381"/>
    <lineage>
        <taxon>Bacteria</taxon>
        <taxon>Pseudomonadati</taxon>
        <taxon>Pseudomonadota</taxon>
        <taxon>Alphaproteobacteria</taxon>
        <taxon>Hyphomicrobiales</taxon>
        <taxon>Phyllobacteriaceae</taxon>
        <taxon>Mesorhizobium</taxon>
    </lineage>
</organism>
<name>A0A124GFH3_RHILI</name>
<dbReference type="OrthoDB" id="8261795at2"/>
<gene>
    <name evidence="2" type="ORF">AU467_33005</name>
</gene>
<dbReference type="AlphaFoldDB" id="A0A124GFH3"/>
<proteinExistence type="predicted"/>
<accession>A0A124GFH3</accession>
<feature type="region of interest" description="Disordered" evidence="1">
    <location>
        <begin position="44"/>
        <end position="64"/>
    </location>
</feature>
<protein>
    <submittedName>
        <fullName evidence="2">Uncharacterized protein</fullName>
    </submittedName>
</protein>
<comment type="caution">
    <text evidence="2">The sequence shown here is derived from an EMBL/GenBank/DDBJ whole genome shotgun (WGS) entry which is preliminary data.</text>
</comment>